<comment type="caution">
    <text evidence="8">Lacks conserved residue(s) required for the propagation of feature annotation.</text>
</comment>
<feature type="transmembrane region" description="Helical" evidence="8">
    <location>
        <begin position="212"/>
        <end position="232"/>
    </location>
</feature>
<evidence type="ECO:0000256" key="5">
    <source>
        <dbReference type="ARBA" id="ARBA00023136"/>
    </source>
</evidence>
<evidence type="ECO:0000256" key="6">
    <source>
        <dbReference type="ARBA" id="ARBA00023170"/>
    </source>
</evidence>
<dbReference type="Pfam" id="PF08395">
    <property type="entry name" value="7tm_7"/>
    <property type="match status" value="1"/>
</dbReference>
<reference evidence="9" key="1">
    <citation type="journal article" date="2021" name="Mol. Ecol. Resour.">
        <title>Apolygus lucorum genome provides insights into omnivorousness and mesophyll feeding.</title>
        <authorList>
            <person name="Liu Y."/>
            <person name="Liu H."/>
            <person name="Wang H."/>
            <person name="Huang T."/>
            <person name="Liu B."/>
            <person name="Yang B."/>
            <person name="Yin L."/>
            <person name="Li B."/>
            <person name="Zhang Y."/>
            <person name="Zhang S."/>
            <person name="Jiang F."/>
            <person name="Zhang X."/>
            <person name="Ren Y."/>
            <person name="Wang B."/>
            <person name="Wang S."/>
            <person name="Lu Y."/>
            <person name="Wu K."/>
            <person name="Fan W."/>
            <person name="Wang G."/>
        </authorList>
    </citation>
    <scope>NUCLEOTIDE SEQUENCE</scope>
    <source>
        <strain evidence="9">12Hb</strain>
    </source>
</reference>
<evidence type="ECO:0000313" key="9">
    <source>
        <dbReference type="EMBL" id="KAF6212542.1"/>
    </source>
</evidence>
<protein>
    <recommendedName>
        <fullName evidence="8">Gustatory receptor</fullName>
    </recommendedName>
</protein>
<evidence type="ECO:0000256" key="4">
    <source>
        <dbReference type="ARBA" id="ARBA00022989"/>
    </source>
</evidence>
<evidence type="ECO:0000256" key="1">
    <source>
        <dbReference type="ARBA" id="ARBA00004651"/>
    </source>
</evidence>
<dbReference type="EMBL" id="WIXP02000004">
    <property type="protein sequence ID" value="KAF6212542.1"/>
    <property type="molecule type" value="Genomic_DNA"/>
</dbReference>
<comment type="function">
    <text evidence="8">Gustatory receptor which mediates acceptance or avoidance behavior, depending on its substrates.</text>
</comment>
<dbReference type="PANTHER" id="PTHR21143">
    <property type="entry name" value="INVERTEBRATE GUSTATORY RECEPTOR"/>
    <property type="match status" value="1"/>
</dbReference>
<name>A0A6A4JXL2_APOLU</name>
<evidence type="ECO:0000313" key="10">
    <source>
        <dbReference type="Proteomes" id="UP000466442"/>
    </source>
</evidence>
<gene>
    <name evidence="9" type="ORF">GE061_013067</name>
</gene>
<dbReference type="OrthoDB" id="8183114at2759"/>
<dbReference type="GO" id="GO:0005886">
    <property type="term" value="C:plasma membrane"/>
    <property type="evidence" value="ECO:0007669"/>
    <property type="project" value="UniProtKB-SubCell"/>
</dbReference>
<keyword evidence="3 8" id="KW-0812">Transmembrane</keyword>
<feature type="transmembrane region" description="Helical" evidence="8">
    <location>
        <begin position="68"/>
        <end position="89"/>
    </location>
</feature>
<dbReference type="GO" id="GO:0030424">
    <property type="term" value="C:axon"/>
    <property type="evidence" value="ECO:0007669"/>
    <property type="project" value="TreeGrafter"/>
</dbReference>
<dbReference type="InterPro" id="IPR013604">
    <property type="entry name" value="7TM_chemorcpt"/>
</dbReference>
<evidence type="ECO:0000256" key="2">
    <source>
        <dbReference type="ARBA" id="ARBA00022475"/>
    </source>
</evidence>
<dbReference type="GO" id="GO:0043025">
    <property type="term" value="C:neuronal cell body"/>
    <property type="evidence" value="ECO:0007669"/>
    <property type="project" value="TreeGrafter"/>
</dbReference>
<feature type="transmembrane region" description="Helical" evidence="8">
    <location>
        <begin position="315"/>
        <end position="335"/>
    </location>
</feature>
<sequence length="341" mass="38865">MNIRRFFEIFFTICGFPIGEDHGRSWAAIIYRVVMISSVSVTYIWTRFLSKILAPTKTVVSVLDKLPLLSSITSYEINVIIAINIFHAFNLRKYSVRAVFRNGAVLDSLGAVDVLLSAASVGLCLPQIFRNLPLVEELRYIAYGIINTLNHVMLLQYCAILKYHTQDIRNQTKLLKTHKPTRNGDLSMICVHNYFNSTSALRVANELFSFRILVVFSGLVIDMAYLACYMIVRIISESISPWVKVLWTNMVVTRFLYILHLAGCCDSLKTSSEDFFVTIFALLRENELSVEDNRFRLLLVMNPKLQITACGFFTYGYPLVVSIIAAISTYLTVLVQFSHKY</sequence>
<comment type="similarity">
    <text evidence="8">Belongs to the insect chemoreceptor superfamily. Gustatory receptor (GR) family.</text>
</comment>
<keyword evidence="7 8" id="KW-0807">Transducer</keyword>
<feature type="transmembrane region" description="Helical" evidence="8">
    <location>
        <begin position="29"/>
        <end position="48"/>
    </location>
</feature>
<proteinExistence type="inferred from homology"/>
<dbReference type="GO" id="GO:0030425">
    <property type="term" value="C:dendrite"/>
    <property type="evidence" value="ECO:0007669"/>
    <property type="project" value="TreeGrafter"/>
</dbReference>
<evidence type="ECO:0000256" key="3">
    <source>
        <dbReference type="ARBA" id="ARBA00022692"/>
    </source>
</evidence>
<feature type="transmembrane region" description="Helical" evidence="8">
    <location>
        <begin position="141"/>
        <end position="161"/>
    </location>
</feature>
<evidence type="ECO:0000256" key="8">
    <source>
        <dbReference type="RuleBase" id="RU363108"/>
    </source>
</evidence>
<dbReference type="Proteomes" id="UP000466442">
    <property type="component" value="Unassembled WGS sequence"/>
</dbReference>
<keyword evidence="5 8" id="KW-0472">Membrane</keyword>
<accession>A0A6A4JXL2</accession>
<comment type="subcellular location">
    <subcellularLocation>
        <location evidence="1 8">Cell membrane</location>
        <topology evidence="1 8">Multi-pass membrane protein</topology>
    </subcellularLocation>
</comment>
<keyword evidence="10" id="KW-1185">Reference proteome</keyword>
<comment type="caution">
    <text evidence="9">The sequence shown here is derived from an EMBL/GenBank/DDBJ whole genome shotgun (WGS) entry which is preliminary data.</text>
</comment>
<dbReference type="PANTHER" id="PTHR21143:SF121">
    <property type="entry name" value="GUSTATORY AND ODORANT RECEPTOR 21A"/>
    <property type="match status" value="1"/>
</dbReference>
<organism evidence="9 10">
    <name type="scientific">Apolygus lucorum</name>
    <name type="common">Small green plant bug</name>
    <name type="synonym">Lygocoris lucorum</name>
    <dbReference type="NCBI Taxonomy" id="248454"/>
    <lineage>
        <taxon>Eukaryota</taxon>
        <taxon>Metazoa</taxon>
        <taxon>Ecdysozoa</taxon>
        <taxon>Arthropoda</taxon>
        <taxon>Hexapoda</taxon>
        <taxon>Insecta</taxon>
        <taxon>Pterygota</taxon>
        <taxon>Neoptera</taxon>
        <taxon>Paraneoptera</taxon>
        <taxon>Hemiptera</taxon>
        <taxon>Heteroptera</taxon>
        <taxon>Panheteroptera</taxon>
        <taxon>Cimicomorpha</taxon>
        <taxon>Miridae</taxon>
        <taxon>Mirini</taxon>
        <taxon>Apolygus</taxon>
    </lineage>
</organism>
<dbReference type="GO" id="GO:0007165">
    <property type="term" value="P:signal transduction"/>
    <property type="evidence" value="ECO:0007669"/>
    <property type="project" value="UniProtKB-KW"/>
</dbReference>
<feature type="transmembrane region" description="Helical" evidence="8">
    <location>
        <begin position="109"/>
        <end position="129"/>
    </location>
</feature>
<dbReference type="GO" id="GO:0050909">
    <property type="term" value="P:sensory perception of taste"/>
    <property type="evidence" value="ECO:0007669"/>
    <property type="project" value="InterPro"/>
</dbReference>
<keyword evidence="4 8" id="KW-1133">Transmembrane helix</keyword>
<dbReference type="AlphaFoldDB" id="A0A6A4JXL2"/>
<evidence type="ECO:0000256" key="7">
    <source>
        <dbReference type="ARBA" id="ARBA00023224"/>
    </source>
</evidence>
<keyword evidence="2 8" id="KW-1003">Cell membrane</keyword>
<keyword evidence="6 8" id="KW-0675">Receptor</keyword>